<dbReference type="Proteomes" id="UP000677305">
    <property type="component" value="Chromosome"/>
</dbReference>
<feature type="chain" id="PRO_5035177977" evidence="1">
    <location>
        <begin position="25"/>
        <end position="125"/>
    </location>
</feature>
<evidence type="ECO:0000313" key="2">
    <source>
        <dbReference type="EMBL" id="QUH29322.1"/>
    </source>
</evidence>
<proteinExistence type="predicted"/>
<evidence type="ECO:0000313" key="3">
    <source>
        <dbReference type="Proteomes" id="UP000677305"/>
    </source>
</evidence>
<gene>
    <name evidence="2" type="ORF">HYG85_10440</name>
</gene>
<sequence length="125" mass="14139">MSKKIFSTLLVFLFVVSFGTNCYASTTMVLNPDGGYGSMDSHFEKVTTDNGDVTLEIKNLSDVTTYLDIHIWEDDGRFITIENKKIRANDTLTITRYLGEGRIFAKSLIQNQGSEKVRLKVDFID</sequence>
<reference evidence="2 3" key="1">
    <citation type="submission" date="2020-07" db="EMBL/GenBank/DDBJ databases">
        <title>Vallitalea guaymasensis genome.</title>
        <authorList>
            <person name="Postec A."/>
        </authorList>
    </citation>
    <scope>NUCLEOTIDE SEQUENCE [LARGE SCALE GENOMIC DNA]</scope>
    <source>
        <strain evidence="2 3">Ra1766G1</strain>
    </source>
</reference>
<organism evidence="2 3">
    <name type="scientific">Vallitalea guaymasensis</name>
    <dbReference type="NCBI Taxonomy" id="1185412"/>
    <lineage>
        <taxon>Bacteria</taxon>
        <taxon>Bacillati</taxon>
        <taxon>Bacillota</taxon>
        <taxon>Clostridia</taxon>
        <taxon>Lachnospirales</taxon>
        <taxon>Vallitaleaceae</taxon>
        <taxon>Vallitalea</taxon>
    </lineage>
</organism>
<evidence type="ECO:0000256" key="1">
    <source>
        <dbReference type="SAM" id="SignalP"/>
    </source>
</evidence>
<keyword evidence="1" id="KW-0732">Signal</keyword>
<dbReference type="KEGG" id="vgu:HYG85_10440"/>
<dbReference type="RefSeq" id="WP_212693425.1">
    <property type="nucleotide sequence ID" value="NZ_CP058561.1"/>
</dbReference>
<feature type="signal peptide" evidence="1">
    <location>
        <begin position="1"/>
        <end position="24"/>
    </location>
</feature>
<dbReference type="EMBL" id="CP058561">
    <property type="protein sequence ID" value="QUH29322.1"/>
    <property type="molecule type" value="Genomic_DNA"/>
</dbReference>
<protein>
    <submittedName>
        <fullName evidence="2">Uncharacterized protein</fullName>
    </submittedName>
</protein>
<keyword evidence="3" id="KW-1185">Reference proteome</keyword>
<accession>A0A8J8MAF9</accession>
<name>A0A8J8MAF9_9FIRM</name>
<dbReference type="AlphaFoldDB" id="A0A8J8MAF9"/>